<evidence type="ECO:0000256" key="1">
    <source>
        <dbReference type="SAM" id="MobiDB-lite"/>
    </source>
</evidence>
<gene>
    <name evidence="2" type="ORF">BRAFLDRAFT_82904</name>
</gene>
<feature type="compositionally biased region" description="Basic and acidic residues" evidence="1">
    <location>
        <begin position="1"/>
        <end position="13"/>
    </location>
</feature>
<proteinExistence type="predicted"/>
<feature type="region of interest" description="Disordered" evidence="1">
    <location>
        <begin position="1"/>
        <end position="24"/>
    </location>
</feature>
<dbReference type="EMBL" id="GG666735">
    <property type="protein sequence ID" value="EEN42309.1"/>
    <property type="molecule type" value="Genomic_DNA"/>
</dbReference>
<organism>
    <name type="scientific">Branchiostoma floridae</name>
    <name type="common">Florida lancelet</name>
    <name type="synonym">Amphioxus</name>
    <dbReference type="NCBI Taxonomy" id="7739"/>
    <lineage>
        <taxon>Eukaryota</taxon>
        <taxon>Metazoa</taxon>
        <taxon>Chordata</taxon>
        <taxon>Cephalochordata</taxon>
        <taxon>Leptocardii</taxon>
        <taxon>Amphioxiformes</taxon>
        <taxon>Branchiostomatidae</taxon>
        <taxon>Branchiostoma</taxon>
    </lineage>
</organism>
<accession>C3ZYS4</accession>
<sequence length="149" mass="15951">MSNEMHHEEEKALEKRKKTSQPPPCLTSHCVPWYPGAHTHAAPPACSVQVPPCRQDTPSHGPAVGSAGKPVGSSVAPSSARVCASTAVRTARKSTSLILVQTRITGPELTDRCTEGTCRLQVFPPSPRPYEQQSLVKFASCRALGLLVE</sequence>
<protein>
    <submittedName>
        <fullName evidence="2">Uncharacterized protein</fullName>
    </submittedName>
</protein>
<evidence type="ECO:0000313" key="2">
    <source>
        <dbReference type="EMBL" id="EEN42309.1"/>
    </source>
</evidence>
<dbReference type="AlphaFoldDB" id="C3ZYS4"/>
<reference evidence="2" key="1">
    <citation type="journal article" date="2008" name="Nature">
        <title>The amphioxus genome and the evolution of the chordate karyotype.</title>
        <authorList>
            <consortium name="US DOE Joint Genome Institute (JGI-PGF)"/>
            <person name="Putnam N.H."/>
            <person name="Butts T."/>
            <person name="Ferrier D.E.K."/>
            <person name="Furlong R.F."/>
            <person name="Hellsten U."/>
            <person name="Kawashima T."/>
            <person name="Robinson-Rechavi M."/>
            <person name="Shoguchi E."/>
            <person name="Terry A."/>
            <person name="Yu J.-K."/>
            <person name="Benito-Gutierrez E.L."/>
            <person name="Dubchak I."/>
            <person name="Garcia-Fernandez J."/>
            <person name="Gibson-Brown J.J."/>
            <person name="Grigoriev I.V."/>
            <person name="Horton A.C."/>
            <person name="de Jong P.J."/>
            <person name="Jurka J."/>
            <person name="Kapitonov V.V."/>
            <person name="Kohara Y."/>
            <person name="Kuroki Y."/>
            <person name="Lindquist E."/>
            <person name="Lucas S."/>
            <person name="Osoegawa K."/>
            <person name="Pennacchio L.A."/>
            <person name="Salamov A.A."/>
            <person name="Satou Y."/>
            <person name="Sauka-Spengler T."/>
            <person name="Schmutz J."/>
            <person name="Shin-I T."/>
            <person name="Toyoda A."/>
            <person name="Bronner-Fraser M."/>
            <person name="Fujiyama A."/>
            <person name="Holland L.Z."/>
            <person name="Holland P.W.H."/>
            <person name="Satoh N."/>
            <person name="Rokhsar D.S."/>
        </authorList>
    </citation>
    <scope>NUCLEOTIDE SEQUENCE [LARGE SCALE GENOMIC DNA]</scope>
    <source>
        <strain evidence="2">S238N-H82</strain>
        <tissue evidence="2">Testes</tissue>
    </source>
</reference>
<dbReference type="InParanoid" id="C3ZYS4"/>
<name>C3ZYS4_BRAFL</name>
<feature type="region of interest" description="Disordered" evidence="1">
    <location>
        <begin position="53"/>
        <end position="77"/>
    </location>
</feature>